<dbReference type="Gene3D" id="3.30.565.10">
    <property type="entry name" value="Histidine kinase-like ATPase, C-terminal domain"/>
    <property type="match status" value="1"/>
</dbReference>
<dbReference type="SUPFAM" id="SSF55785">
    <property type="entry name" value="PYP-like sensor domain (PAS domain)"/>
    <property type="match status" value="1"/>
</dbReference>
<dbReference type="SMART" id="SM00387">
    <property type="entry name" value="HATPase_c"/>
    <property type="match status" value="1"/>
</dbReference>
<dbReference type="SUPFAM" id="SSF52172">
    <property type="entry name" value="CheY-like"/>
    <property type="match status" value="1"/>
</dbReference>
<dbReference type="CDD" id="cd19920">
    <property type="entry name" value="REC_PA4781-like"/>
    <property type="match status" value="1"/>
</dbReference>
<evidence type="ECO:0000313" key="8">
    <source>
        <dbReference type="EMBL" id="MCT7979805.1"/>
    </source>
</evidence>
<gene>
    <name evidence="8" type="ORF">NG792_18975</name>
</gene>
<dbReference type="InterPro" id="IPR001789">
    <property type="entry name" value="Sig_transdc_resp-reg_receiver"/>
</dbReference>
<dbReference type="PANTHER" id="PTHR24421:SF62">
    <property type="entry name" value="SENSORY TRANSDUCTION HISTIDINE KINASE"/>
    <property type="match status" value="1"/>
</dbReference>
<dbReference type="InterPro" id="IPR000014">
    <property type="entry name" value="PAS"/>
</dbReference>
<dbReference type="SMART" id="SM00448">
    <property type="entry name" value="REC"/>
    <property type="match status" value="1"/>
</dbReference>
<dbReference type="PROSITE" id="PS50110">
    <property type="entry name" value="RESPONSE_REGULATORY"/>
    <property type="match status" value="1"/>
</dbReference>
<evidence type="ECO:0000256" key="1">
    <source>
        <dbReference type="ARBA" id="ARBA00022679"/>
    </source>
</evidence>
<dbReference type="SMART" id="SM00091">
    <property type="entry name" value="PAS"/>
    <property type="match status" value="1"/>
</dbReference>
<dbReference type="EMBL" id="JAMXFA010000028">
    <property type="protein sequence ID" value="MCT7979805.1"/>
    <property type="molecule type" value="Genomic_DNA"/>
</dbReference>
<evidence type="ECO:0000259" key="5">
    <source>
        <dbReference type="PROSITE" id="PS50109"/>
    </source>
</evidence>
<dbReference type="Proteomes" id="UP001525961">
    <property type="component" value="Unassembled WGS sequence"/>
</dbReference>
<dbReference type="InterPro" id="IPR005467">
    <property type="entry name" value="His_kinase_dom"/>
</dbReference>
<evidence type="ECO:0000256" key="3">
    <source>
        <dbReference type="ARBA" id="ARBA00023012"/>
    </source>
</evidence>
<keyword evidence="9" id="KW-1185">Reference proteome</keyword>
<feature type="domain" description="Response regulatory" evidence="6">
    <location>
        <begin position="12"/>
        <end position="128"/>
    </location>
</feature>
<dbReference type="Pfam" id="PF00072">
    <property type="entry name" value="Response_reg"/>
    <property type="match status" value="1"/>
</dbReference>
<dbReference type="InterPro" id="IPR013767">
    <property type="entry name" value="PAS_fold"/>
</dbReference>
<dbReference type="InterPro" id="IPR050482">
    <property type="entry name" value="Sensor_HK_TwoCompSys"/>
</dbReference>
<dbReference type="Gene3D" id="1.20.5.1930">
    <property type="match status" value="1"/>
</dbReference>
<dbReference type="Pfam" id="PF02518">
    <property type="entry name" value="HATPase_c"/>
    <property type="match status" value="1"/>
</dbReference>
<dbReference type="RefSeq" id="WP_261236444.1">
    <property type="nucleotide sequence ID" value="NZ_JAMXFA010000028.1"/>
</dbReference>
<proteinExistence type="predicted"/>
<dbReference type="PANTHER" id="PTHR24421">
    <property type="entry name" value="NITRATE/NITRITE SENSOR PROTEIN NARX-RELATED"/>
    <property type="match status" value="1"/>
</dbReference>
<dbReference type="InterPro" id="IPR011006">
    <property type="entry name" value="CheY-like_superfamily"/>
</dbReference>
<dbReference type="CDD" id="cd00130">
    <property type="entry name" value="PAS"/>
    <property type="match status" value="1"/>
</dbReference>
<feature type="domain" description="Histidine kinase" evidence="5">
    <location>
        <begin position="391"/>
        <end position="480"/>
    </location>
</feature>
<evidence type="ECO:0000259" key="6">
    <source>
        <dbReference type="PROSITE" id="PS50110"/>
    </source>
</evidence>
<dbReference type="PROSITE" id="PS50112">
    <property type="entry name" value="PAS"/>
    <property type="match status" value="1"/>
</dbReference>
<dbReference type="Pfam" id="PF07730">
    <property type="entry name" value="HisKA_3"/>
    <property type="match status" value="1"/>
</dbReference>
<dbReference type="Gene3D" id="3.30.450.20">
    <property type="entry name" value="PAS domain"/>
    <property type="match status" value="1"/>
</dbReference>
<feature type="modified residue" description="4-aspartylphosphate" evidence="4">
    <location>
        <position position="61"/>
    </location>
</feature>
<keyword evidence="3" id="KW-0902">Two-component regulatory system</keyword>
<dbReference type="InterPro" id="IPR003594">
    <property type="entry name" value="HATPase_dom"/>
</dbReference>
<dbReference type="SUPFAM" id="SSF55874">
    <property type="entry name" value="ATPase domain of HSP90 chaperone/DNA topoisomerase II/histidine kinase"/>
    <property type="match status" value="1"/>
</dbReference>
<evidence type="ECO:0000256" key="4">
    <source>
        <dbReference type="PROSITE-ProRule" id="PRU00169"/>
    </source>
</evidence>
<evidence type="ECO:0000256" key="2">
    <source>
        <dbReference type="ARBA" id="ARBA00022777"/>
    </source>
</evidence>
<dbReference type="Gene3D" id="3.40.50.2300">
    <property type="match status" value="1"/>
</dbReference>
<name>A0ABT2NEP4_9CYAN</name>
<accession>A0ABT2NEP4</accession>
<evidence type="ECO:0000313" key="9">
    <source>
        <dbReference type="Proteomes" id="UP001525961"/>
    </source>
</evidence>
<dbReference type="Pfam" id="PF00989">
    <property type="entry name" value="PAS"/>
    <property type="match status" value="1"/>
</dbReference>
<dbReference type="CDD" id="cd16917">
    <property type="entry name" value="HATPase_UhpB-NarQ-NarX-like"/>
    <property type="match status" value="1"/>
</dbReference>
<reference evidence="8 9" key="1">
    <citation type="journal article" date="2022" name="Front. Microbiol.">
        <title>High genomic differentiation and limited gene flow indicate recent cryptic speciation within the genus Laspinema (cyanobacteria).</title>
        <authorList>
            <person name="Stanojkovic A."/>
            <person name="Skoupy S."/>
            <person name="Skaloud P."/>
            <person name="Dvorak P."/>
        </authorList>
    </citation>
    <scope>NUCLEOTIDE SEQUENCE [LARGE SCALE GENOMIC DNA]</scope>
    <source>
        <strain evidence="8 9">D3b</strain>
    </source>
</reference>
<keyword evidence="2" id="KW-0418">Kinase</keyword>
<dbReference type="InterPro" id="IPR036890">
    <property type="entry name" value="HATPase_C_sf"/>
</dbReference>
<dbReference type="InterPro" id="IPR011712">
    <property type="entry name" value="Sig_transdc_His_kin_sub3_dim/P"/>
</dbReference>
<sequence>MNLDLSLDPKPTILIIDDSPDNLNLLSGILGQAGYNLNLAPSGKLALKFIESNLPDLILLDIMMPQMDGYQVCKQLKASEQTQDIPIIFISALQEIFDKIKAFSLGGVDYITKPFNEQEVLVRIETQLRMRQLTQELNARNKQLGQELTERRKVEEALRQQNELLQTIFDRIPVMVVLYDEHHLVQFVNRKFESVLGWSQEELKGVNLLAECYPDTQDWKQLREHWQLATGKWQDFKLTTRGGSQIDNAWMFMTLSDGKRLGIGQDIRDRLQAEEASRLEERNRMAREIHDTLAQSFTGIIIHLGAAERAVTLAPQQVPEHLRTVCELARSGLTEARRSVQALRPQLLEQGDLYSALYKLTRQMSGNPDIKTTLETVGSPYSLPSEVENHFLRIAQEALTNAFKYAQATLIEIKLLYHPGEFCLRVKDNGQGFVLQHLALKSGFGLMGMRERADRLGAKLAIDSQLGQGTEIIVSLPVESPHP</sequence>
<dbReference type="InterPro" id="IPR035965">
    <property type="entry name" value="PAS-like_dom_sf"/>
</dbReference>
<feature type="domain" description="PAS" evidence="7">
    <location>
        <begin position="161"/>
        <end position="211"/>
    </location>
</feature>
<dbReference type="NCBIfam" id="TIGR00229">
    <property type="entry name" value="sensory_box"/>
    <property type="match status" value="1"/>
</dbReference>
<keyword evidence="1" id="KW-0808">Transferase</keyword>
<evidence type="ECO:0000259" key="7">
    <source>
        <dbReference type="PROSITE" id="PS50112"/>
    </source>
</evidence>
<comment type="caution">
    <text evidence="8">The sequence shown here is derived from an EMBL/GenBank/DDBJ whole genome shotgun (WGS) entry which is preliminary data.</text>
</comment>
<keyword evidence="4" id="KW-0597">Phosphoprotein</keyword>
<dbReference type="PROSITE" id="PS50109">
    <property type="entry name" value="HIS_KIN"/>
    <property type="match status" value="1"/>
</dbReference>
<protein>
    <submittedName>
        <fullName evidence="8">Response regulator</fullName>
    </submittedName>
</protein>
<organism evidence="8 9">
    <name type="scientific">Laspinema olomoucense D3b</name>
    <dbReference type="NCBI Taxonomy" id="2953688"/>
    <lineage>
        <taxon>Bacteria</taxon>
        <taxon>Bacillati</taxon>
        <taxon>Cyanobacteriota</taxon>
        <taxon>Cyanophyceae</taxon>
        <taxon>Oscillatoriophycideae</taxon>
        <taxon>Oscillatoriales</taxon>
        <taxon>Laspinemataceae</taxon>
        <taxon>Laspinema</taxon>
        <taxon>Laspinema olomoucense</taxon>
    </lineage>
</organism>